<organism evidence="2 3">
    <name type="scientific">Trichormus variabilis NIES-23</name>
    <dbReference type="NCBI Taxonomy" id="1973479"/>
    <lineage>
        <taxon>Bacteria</taxon>
        <taxon>Bacillati</taxon>
        <taxon>Cyanobacteriota</taxon>
        <taxon>Cyanophyceae</taxon>
        <taxon>Nostocales</taxon>
        <taxon>Nostocaceae</taxon>
        <taxon>Trichormus</taxon>
    </lineage>
</organism>
<proteinExistence type="predicted"/>
<accession>A0A1Z4KG14</accession>
<dbReference type="InterPro" id="IPR001296">
    <property type="entry name" value="Glyco_trans_1"/>
</dbReference>
<evidence type="ECO:0000313" key="3">
    <source>
        <dbReference type="Proteomes" id="UP000217507"/>
    </source>
</evidence>
<keyword evidence="2" id="KW-0808">Transferase</keyword>
<dbReference type="GO" id="GO:0016757">
    <property type="term" value="F:glycosyltransferase activity"/>
    <property type="evidence" value="ECO:0007669"/>
    <property type="project" value="InterPro"/>
</dbReference>
<reference evidence="2 3" key="1">
    <citation type="submission" date="2017-06" db="EMBL/GenBank/DDBJ databases">
        <title>Genome sequencing of cyanobaciteial culture collection at National Institute for Environmental Studies (NIES).</title>
        <authorList>
            <person name="Hirose Y."/>
            <person name="Shimura Y."/>
            <person name="Fujisawa T."/>
            <person name="Nakamura Y."/>
            <person name="Kawachi M."/>
        </authorList>
    </citation>
    <scope>NUCLEOTIDE SEQUENCE [LARGE SCALE GENOMIC DNA]</scope>
    <source>
        <strain evidence="2 3">NIES-23</strain>
    </source>
</reference>
<dbReference type="Gene3D" id="3.40.50.2000">
    <property type="entry name" value="Glycogen Phosphorylase B"/>
    <property type="match status" value="2"/>
</dbReference>
<dbReference type="EMBL" id="AP018216">
    <property type="protein sequence ID" value="BAY67916.1"/>
    <property type="molecule type" value="Genomic_DNA"/>
</dbReference>
<dbReference type="PANTHER" id="PTHR12526:SF638">
    <property type="entry name" value="SPORE COAT PROTEIN SA"/>
    <property type="match status" value="1"/>
</dbReference>
<dbReference type="AlphaFoldDB" id="A0A1Z4KG14"/>
<dbReference type="Proteomes" id="UP000217507">
    <property type="component" value="Chromosome"/>
</dbReference>
<sequence>MKVLHILGSQGMGWTGGIRATLASLTQTRLSSWVEFQLVTQDQAKDTLKSWQPDLLVLHRASSWKGIPDLLTWKAKARILIEHHYSAGFEQHQVPSTWRFRAMLRLNYRLMDRVVSISEGQQHWLESARLVPPEKMRLIRSSRNIDPFLQVSEKADSDELFTLAAYGRFTHQKGFDRLIEAVQLLPIGSVQLLLGGQGPDERSLKTLAHNHPHIHFLGKIDDVPGFLSRCDAVVVPSRWEPWGNVCLEARAAARPVLVSDVDGLTEQAKNCGIQFQPENCRMLADGIVQMIQASPEQRKSWGQQGRFSAAKAWDDYVDAWEQVLREFK</sequence>
<dbReference type="Pfam" id="PF00534">
    <property type="entry name" value="Glycos_transf_1"/>
    <property type="match status" value="1"/>
</dbReference>
<evidence type="ECO:0000259" key="1">
    <source>
        <dbReference type="Pfam" id="PF00534"/>
    </source>
</evidence>
<feature type="domain" description="Glycosyl transferase family 1" evidence="1">
    <location>
        <begin position="159"/>
        <end position="306"/>
    </location>
</feature>
<name>A0A1Z4KG14_ANAVA</name>
<dbReference type="CDD" id="cd03801">
    <property type="entry name" value="GT4_PimA-like"/>
    <property type="match status" value="1"/>
</dbReference>
<evidence type="ECO:0000313" key="2">
    <source>
        <dbReference type="EMBL" id="BAY67916.1"/>
    </source>
</evidence>
<protein>
    <submittedName>
        <fullName evidence="2">Glycosyltransferase</fullName>
    </submittedName>
</protein>
<dbReference type="PANTHER" id="PTHR12526">
    <property type="entry name" value="GLYCOSYLTRANSFERASE"/>
    <property type="match status" value="1"/>
</dbReference>
<gene>
    <name evidence="2" type="ORF">NIES23_06980</name>
</gene>
<dbReference type="SUPFAM" id="SSF53756">
    <property type="entry name" value="UDP-Glycosyltransferase/glycogen phosphorylase"/>
    <property type="match status" value="1"/>
</dbReference>